<dbReference type="InterPro" id="IPR011993">
    <property type="entry name" value="PH-like_dom_sf"/>
</dbReference>
<protein>
    <submittedName>
        <fullName evidence="1">Wiskott-Aldrich syndrome protein</fullName>
    </submittedName>
</protein>
<gene>
    <name evidence="1" type="primary">WAS</name>
    <name evidence="1" type="ORF">Tcan_01912</name>
</gene>
<name>A0A0B2V8K4_TOXCA</name>
<comment type="caution">
    <text evidence="1">The sequence shown here is derived from an EMBL/GenBank/DDBJ whole genome shotgun (WGS) entry which is preliminary data.</text>
</comment>
<dbReference type="AlphaFoldDB" id="A0A0B2V8K4"/>
<dbReference type="Proteomes" id="UP000031036">
    <property type="component" value="Unassembled WGS sequence"/>
</dbReference>
<dbReference type="OrthoDB" id="5847350at2759"/>
<proteinExistence type="predicted"/>
<organism evidence="1 2">
    <name type="scientific">Toxocara canis</name>
    <name type="common">Canine roundworm</name>
    <dbReference type="NCBI Taxonomy" id="6265"/>
    <lineage>
        <taxon>Eukaryota</taxon>
        <taxon>Metazoa</taxon>
        <taxon>Ecdysozoa</taxon>
        <taxon>Nematoda</taxon>
        <taxon>Chromadorea</taxon>
        <taxon>Rhabditida</taxon>
        <taxon>Spirurina</taxon>
        <taxon>Ascaridomorpha</taxon>
        <taxon>Ascaridoidea</taxon>
        <taxon>Toxocaridae</taxon>
        <taxon>Toxocara</taxon>
    </lineage>
</organism>
<evidence type="ECO:0000313" key="2">
    <source>
        <dbReference type="Proteomes" id="UP000031036"/>
    </source>
</evidence>
<accession>A0A0B2V8K4</accession>
<reference evidence="1 2" key="1">
    <citation type="submission" date="2014-11" db="EMBL/GenBank/DDBJ databases">
        <title>Genetic blueprint of the zoonotic pathogen Toxocara canis.</title>
        <authorList>
            <person name="Zhu X.-Q."/>
            <person name="Korhonen P.K."/>
            <person name="Cai H."/>
            <person name="Young N.D."/>
            <person name="Nejsum P."/>
            <person name="von Samson-Himmelstjerna G."/>
            <person name="Boag P.R."/>
            <person name="Tan P."/>
            <person name="Li Q."/>
            <person name="Min J."/>
            <person name="Yang Y."/>
            <person name="Wang X."/>
            <person name="Fang X."/>
            <person name="Hall R.S."/>
            <person name="Hofmann A."/>
            <person name="Sternberg P.W."/>
            <person name="Jex A.R."/>
            <person name="Gasser R.B."/>
        </authorList>
    </citation>
    <scope>NUCLEOTIDE SEQUENCE [LARGE SCALE GENOMIC DNA]</scope>
    <source>
        <strain evidence="1">PN_DK_2014</strain>
    </source>
</reference>
<dbReference type="Gene3D" id="2.30.29.30">
    <property type="entry name" value="Pleckstrin-homology domain (PH domain)/Phosphotyrosine-binding domain (PTB)"/>
    <property type="match status" value="1"/>
</dbReference>
<evidence type="ECO:0000313" key="1">
    <source>
        <dbReference type="EMBL" id="KHN77270.1"/>
    </source>
</evidence>
<sequence>MQRQNVPSSLIADDVNNEIFALLGDKAFTLATGFAEIFTENETHDDWLRLGAGVICYVRDYSQRNVTLRIFDTNGGVREIWSTLVYVTVLSMPSSDCRLFEWIGMIHTNSVNGSCRLFHGFQTHA</sequence>
<dbReference type="STRING" id="6265.A0A0B2V8K4"/>
<keyword evidence="2" id="KW-1185">Reference proteome</keyword>
<dbReference type="EMBL" id="JPKZ01002348">
    <property type="protein sequence ID" value="KHN77270.1"/>
    <property type="molecule type" value="Genomic_DNA"/>
</dbReference>